<evidence type="ECO:0000313" key="2">
    <source>
        <dbReference type="EnsemblPlants" id="KEH19763"/>
    </source>
</evidence>
<reference evidence="1 3" key="1">
    <citation type="journal article" date="2011" name="Nature">
        <title>The Medicago genome provides insight into the evolution of rhizobial symbioses.</title>
        <authorList>
            <person name="Young N.D."/>
            <person name="Debelle F."/>
            <person name="Oldroyd G.E."/>
            <person name="Geurts R."/>
            <person name="Cannon S.B."/>
            <person name="Udvardi M.K."/>
            <person name="Benedito V.A."/>
            <person name="Mayer K.F."/>
            <person name="Gouzy J."/>
            <person name="Schoof H."/>
            <person name="Van de Peer Y."/>
            <person name="Proost S."/>
            <person name="Cook D.R."/>
            <person name="Meyers B.C."/>
            <person name="Spannagl M."/>
            <person name="Cheung F."/>
            <person name="De Mita S."/>
            <person name="Krishnakumar V."/>
            <person name="Gundlach H."/>
            <person name="Zhou S."/>
            <person name="Mudge J."/>
            <person name="Bharti A.K."/>
            <person name="Murray J.D."/>
            <person name="Naoumkina M.A."/>
            <person name="Rosen B."/>
            <person name="Silverstein K.A."/>
            <person name="Tang H."/>
            <person name="Rombauts S."/>
            <person name="Zhao P.X."/>
            <person name="Zhou P."/>
            <person name="Barbe V."/>
            <person name="Bardou P."/>
            <person name="Bechner M."/>
            <person name="Bellec A."/>
            <person name="Berger A."/>
            <person name="Berges H."/>
            <person name="Bidwell S."/>
            <person name="Bisseling T."/>
            <person name="Choisne N."/>
            <person name="Couloux A."/>
            <person name="Denny R."/>
            <person name="Deshpande S."/>
            <person name="Dai X."/>
            <person name="Doyle J.J."/>
            <person name="Dudez A.M."/>
            <person name="Farmer A.D."/>
            <person name="Fouteau S."/>
            <person name="Franken C."/>
            <person name="Gibelin C."/>
            <person name="Gish J."/>
            <person name="Goldstein S."/>
            <person name="Gonzalez A.J."/>
            <person name="Green P.J."/>
            <person name="Hallab A."/>
            <person name="Hartog M."/>
            <person name="Hua A."/>
            <person name="Humphray S.J."/>
            <person name="Jeong D.H."/>
            <person name="Jing Y."/>
            <person name="Jocker A."/>
            <person name="Kenton S.M."/>
            <person name="Kim D.J."/>
            <person name="Klee K."/>
            <person name="Lai H."/>
            <person name="Lang C."/>
            <person name="Lin S."/>
            <person name="Macmil S.L."/>
            <person name="Magdelenat G."/>
            <person name="Matthews L."/>
            <person name="McCorrison J."/>
            <person name="Monaghan E.L."/>
            <person name="Mun J.H."/>
            <person name="Najar F.Z."/>
            <person name="Nicholson C."/>
            <person name="Noirot C."/>
            <person name="O'Bleness M."/>
            <person name="Paule C.R."/>
            <person name="Poulain J."/>
            <person name="Prion F."/>
            <person name="Qin B."/>
            <person name="Qu C."/>
            <person name="Retzel E.F."/>
            <person name="Riddle C."/>
            <person name="Sallet E."/>
            <person name="Samain S."/>
            <person name="Samson N."/>
            <person name="Sanders I."/>
            <person name="Saurat O."/>
            <person name="Scarpelli C."/>
            <person name="Schiex T."/>
            <person name="Segurens B."/>
            <person name="Severin A.J."/>
            <person name="Sherrier D.J."/>
            <person name="Shi R."/>
            <person name="Sims S."/>
            <person name="Singer S.R."/>
            <person name="Sinharoy S."/>
            <person name="Sterck L."/>
            <person name="Viollet A."/>
            <person name="Wang B.B."/>
            <person name="Wang K."/>
            <person name="Wang M."/>
            <person name="Wang X."/>
            <person name="Warfsmann J."/>
            <person name="Weissenbach J."/>
            <person name="White D.D."/>
            <person name="White J.D."/>
            <person name="Wiley G.B."/>
            <person name="Wincker P."/>
            <person name="Xing Y."/>
            <person name="Yang L."/>
            <person name="Yao Z."/>
            <person name="Ying F."/>
            <person name="Zhai J."/>
            <person name="Zhou L."/>
            <person name="Zuber A."/>
            <person name="Denarie J."/>
            <person name="Dixon R.A."/>
            <person name="May G.D."/>
            <person name="Schwartz D.C."/>
            <person name="Rogers J."/>
            <person name="Quetier F."/>
            <person name="Town C.D."/>
            <person name="Roe B.A."/>
        </authorList>
    </citation>
    <scope>NUCLEOTIDE SEQUENCE [LARGE SCALE GENOMIC DNA]</scope>
    <source>
        <strain evidence="1">A17</strain>
        <strain evidence="2 3">cv. Jemalong A17</strain>
    </source>
</reference>
<proteinExistence type="predicted"/>
<evidence type="ECO:0000313" key="3">
    <source>
        <dbReference type="Proteomes" id="UP000002051"/>
    </source>
</evidence>
<dbReference type="EMBL" id="CM001224">
    <property type="protein sequence ID" value="KEH19763.1"/>
    <property type="molecule type" value="Genomic_DNA"/>
</dbReference>
<accession>A0A072TSC2</accession>
<gene>
    <name evidence="1" type="ordered locus">MTR_8g467980</name>
</gene>
<dbReference type="EnsemblPlants" id="KEH19763">
    <property type="protein sequence ID" value="KEH19763"/>
    <property type="gene ID" value="MTR_8g467980"/>
</dbReference>
<dbReference type="Proteomes" id="UP000002051">
    <property type="component" value="Chromosome 8"/>
</dbReference>
<keyword evidence="3" id="KW-1185">Reference proteome</keyword>
<reference evidence="1 3" key="2">
    <citation type="journal article" date="2014" name="BMC Genomics">
        <title>An improved genome release (version Mt4.0) for the model legume Medicago truncatula.</title>
        <authorList>
            <person name="Tang H."/>
            <person name="Krishnakumar V."/>
            <person name="Bidwell S."/>
            <person name="Rosen B."/>
            <person name="Chan A."/>
            <person name="Zhou S."/>
            <person name="Gentzbittel L."/>
            <person name="Childs K.L."/>
            <person name="Yandell M."/>
            <person name="Gundlach H."/>
            <person name="Mayer K.F."/>
            <person name="Schwartz D.C."/>
            <person name="Town C.D."/>
        </authorList>
    </citation>
    <scope>GENOME REANNOTATION</scope>
    <source>
        <strain evidence="1">A17</strain>
        <strain evidence="2 3">cv. Jemalong A17</strain>
    </source>
</reference>
<reference evidence="2" key="3">
    <citation type="submission" date="2015-04" db="UniProtKB">
        <authorList>
            <consortium name="EnsemblPlants"/>
        </authorList>
    </citation>
    <scope>IDENTIFICATION</scope>
    <source>
        <strain evidence="2">cv. Jemalong A17</strain>
    </source>
</reference>
<name>A0A072TSC2_MEDTR</name>
<organism evidence="1 3">
    <name type="scientific">Medicago truncatula</name>
    <name type="common">Barrel medic</name>
    <name type="synonym">Medicago tribuloides</name>
    <dbReference type="NCBI Taxonomy" id="3880"/>
    <lineage>
        <taxon>Eukaryota</taxon>
        <taxon>Viridiplantae</taxon>
        <taxon>Streptophyta</taxon>
        <taxon>Embryophyta</taxon>
        <taxon>Tracheophyta</taxon>
        <taxon>Spermatophyta</taxon>
        <taxon>Magnoliopsida</taxon>
        <taxon>eudicotyledons</taxon>
        <taxon>Gunneridae</taxon>
        <taxon>Pentapetalae</taxon>
        <taxon>rosids</taxon>
        <taxon>fabids</taxon>
        <taxon>Fabales</taxon>
        <taxon>Fabaceae</taxon>
        <taxon>Papilionoideae</taxon>
        <taxon>50 kb inversion clade</taxon>
        <taxon>NPAAA clade</taxon>
        <taxon>Hologalegina</taxon>
        <taxon>IRL clade</taxon>
        <taxon>Trifolieae</taxon>
        <taxon>Medicago</taxon>
    </lineage>
</organism>
<sequence>MTPFFLFRTSPRPNLIGFRSDPSPRSSLGPGMALLAHKIAAFSIEHLTYLGIRAHACTPPSSGEGLTTDELQLDQYSTKDTWKVRDDMINWVCRQANRARFTIFIVRCNLKKSMLLLACEWNGDYKAPKKKVKLEATGSKKCGC</sequence>
<protein>
    <submittedName>
        <fullName evidence="1 2">Uncharacterized protein</fullName>
    </submittedName>
</protein>
<dbReference type="AlphaFoldDB" id="A0A072TSC2"/>
<evidence type="ECO:0000313" key="1">
    <source>
        <dbReference type="EMBL" id="KEH19763.1"/>
    </source>
</evidence>
<dbReference type="HOGENOM" id="CLU_1799362_0_0_1"/>